<dbReference type="InterPro" id="IPR032799">
    <property type="entry name" value="TAXi_C"/>
</dbReference>
<proteinExistence type="predicted"/>
<dbReference type="Gene3D" id="2.40.70.10">
    <property type="entry name" value="Acid Proteases"/>
    <property type="match status" value="1"/>
</dbReference>
<dbReference type="InterPro" id="IPR021109">
    <property type="entry name" value="Peptidase_aspartic_dom_sf"/>
</dbReference>
<evidence type="ECO:0000313" key="3">
    <source>
        <dbReference type="Proteomes" id="UP001632038"/>
    </source>
</evidence>
<dbReference type="SUPFAM" id="SSF50630">
    <property type="entry name" value="Acid proteases"/>
    <property type="match status" value="1"/>
</dbReference>
<dbReference type="EMBL" id="JAVIJP010000016">
    <property type="protein sequence ID" value="KAL3642730.1"/>
    <property type="molecule type" value="Genomic_DNA"/>
</dbReference>
<dbReference type="Proteomes" id="UP001632038">
    <property type="component" value="Unassembled WGS sequence"/>
</dbReference>
<comment type="caution">
    <text evidence="2">The sequence shown here is derived from an EMBL/GenBank/DDBJ whole genome shotgun (WGS) entry which is preliminary data.</text>
</comment>
<protein>
    <recommendedName>
        <fullName evidence="1">Peptidase A1 domain-containing protein</fullName>
    </recommendedName>
</protein>
<reference evidence="3" key="1">
    <citation type="journal article" date="2024" name="IScience">
        <title>Strigolactones Initiate the Formation of Haustorium-like Structures in Castilleja.</title>
        <authorList>
            <person name="Buerger M."/>
            <person name="Peterson D."/>
            <person name="Chory J."/>
        </authorList>
    </citation>
    <scope>NUCLEOTIDE SEQUENCE [LARGE SCALE GENOMIC DNA]</scope>
</reference>
<dbReference type="InterPro" id="IPR033121">
    <property type="entry name" value="PEPTIDASE_A1"/>
</dbReference>
<feature type="domain" description="Peptidase A1" evidence="1">
    <location>
        <begin position="1"/>
        <end position="59"/>
    </location>
</feature>
<organism evidence="2 3">
    <name type="scientific">Castilleja foliolosa</name>
    <dbReference type="NCBI Taxonomy" id="1961234"/>
    <lineage>
        <taxon>Eukaryota</taxon>
        <taxon>Viridiplantae</taxon>
        <taxon>Streptophyta</taxon>
        <taxon>Embryophyta</taxon>
        <taxon>Tracheophyta</taxon>
        <taxon>Spermatophyta</taxon>
        <taxon>Magnoliopsida</taxon>
        <taxon>eudicotyledons</taxon>
        <taxon>Gunneridae</taxon>
        <taxon>Pentapetalae</taxon>
        <taxon>asterids</taxon>
        <taxon>lamiids</taxon>
        <taxon>Lamiales</taxon>
        <taxon>Orobanchaceae</taxon>
        <taxon>Pedicularideae</taxon>
        <taxon>Castillejinae</taxon>
        <taxon>Castilleja</taxon>
    </lineage>
</organism>
<evidence type="ECO:0000259" key="1">
    <source>
        <dbReference type="PROSITE" id="PS51767"/>
    </source>
</evidence>
<dbReference type="AlphaFoldDB" id="A0ABD3DPC2"/>
<sequence>MVLPLANYFTYADNDSSVVCMTIQNSGKVGVGPAIILGNYLQQDYYIEYDLENNRLGILQHKCKST</sequence>
<accession>A0ABD3DPC2</accession>
<dbReference type="PROSITE" id="PS51767">
    <property type="entry name" value="PEPTIDASE_A1"/>
    <property type="match status" value="1"/>
</dbReference>
<name>A0ABD3DPC2_9LAMI</name>
<dbReference type="Pfam" id="PF14541">
    <property type="entry name" value="TAXi_C"/>
    <property type="match status" value="1"/>
</dbReference>
<gene>
    <name evidence="2" type="ORF">CASFOL_013545</name>
</gene>
<keyword evidence="3" id="KW-1185">Reference proteome</keyword>
<evidence type="ECO:0000313" key="2">
    <source>
        <dbReference type="EMBL" id="KAL3642730.1"/>
    </source>
</evidence>